<name>A0A0D2IZT8_9BACT</name>
<evidence type="ECO:0000313" key="1">
    <source>
        <dbReference type="EMBL" id="KIX11494.1"/>
    </source>
</evidence>
<proteinExistence type="predicted"/>
<keyword evidence="2" id="KW-1185">Reference proteome</keyword>
<evidence type="ECO:0000313" key="2">
    <source>
        <dbReference type="Proteomes" id="UP000032233"/>
    </source>
</evidence>
<dbReference type="InParanoid" id="A0A0D2IZT8"/>
<dbReference type="STRING" id="1429043.X474_23475"/>
<sequence>MNPAQFYRSPSKATGPLGKVALALSRKKIPGLSYLIFSPRFKNQL</sequence>
<dbReference type="Proteomes" id="UP000032233">
    <property type="component" value="Unassembled WGS sequence"/>
</dbReference>
<dbReference type="EMBL" id="AZAC01000056">
    <property type="protein sequence ID" value="KIX11494.1"/>
    <property type="molecule type" value="Genomic_DNA"/>
</dbReference>
<gene>
    <name evidence="1" type="ORF">X474_23475</name>
</gene>
<comment type="caution">
    <text evidence="1">The sequence shown here is derived from an EMBL/GenBank/DDBJ whole genome shotgun (WGS) entry which is preliminary data.</text>
</comment>
<accession>A0A0D2IZT8</accession>
<reference evidence="1 2" key="1">
    <citation type="submission" date="2013-11" db="EMBL/GenBank/DDBJ databases">
        <title>Metagenomic analysis of a methanogenic consortium involved in long chain n-alkane degradation.</title>
        <authorList>
            <person name="Davidova I.A."/>
            <person name="Callaghan A.V."/>
            <person name="Wawrik B."/>
            <person name="Pruitt S."/>
            <person name="Marks C."/>
            <person name="Duncan K.E."/>
            <person name="Suflita J.M."/>
        </authorList>
    </citation>
    <scope>NUCLEOTIDE SEQUENCE [LARGE SCALE GENOMIC DNA]</scope>
    <source>
        <strain evidence="1 2">SPR</strain>
    </source>
</reference>
<protein>
    <submittedName>
        <fullName evidence="1">Uncharacterized protein</fullName>
    </submittedName>
</protein>
<dbReference type="AlphaFoldDB" id="A0A0D2IZT8"/>
<organism evidence="1 2">
    <name type="scientific">Dethiosulfatarculus sandiegensis</name>
    <dbReference type="NCBI Taxonomy" id="1429043"/>
    <lineage>
        <taxon>Bacteria</taxon>
        <taxon>Pseudomonadati</taxon>
        <taxon>Thermodesulfobacteriota</taxon>
        <taxon>Desulfarculia</taxon>
        <taxon>Desulfarculales</taxon>
        <taxon>Desulfarculaceae</taxon>
        <taxon>Dethiosulfatarculus</taxon>
    </lineage>
</organism>